<sequence>MNFIAEEAVLAVAGVPGRMRASFRIR</sequence>
<accession>A0A0A8YKP4</accession>
<proteinExistence type="predicted"/>
<organism evidence="1">
    <name type="scientific">Arundo donax</name>
    <name type="common">Giant reed</name>
    <name type="synonym">Donax arundinaceus</name>
    <dbReference type="NCBI Taxonomy" id="35708"/>
    <lineage>
        <taxon>Eukaryota</taxon>
        <taxon>Viridiplantae</taxon>
        <taxon>Streptophyta</taxon>
        <taxon>Embryophyta</taxon>
        <taxon>Tracheophyta</taxon>
        <taxon>Spermatophyta</taxon>
        <taxon>Magnoliopsida</taxon>
        <taxon>Liliopsida</taxon>
        <taxon>Poales</taxon>
        <taxon>Poaceae</taxon>
        <taxon>PACMAD clade</taxon>
        <taxon>Arundinoideae</taxon>
        <taxon>Arundineae</taxon>
        <taxon>Arundo</taxon>
    </lineage>
</organism>
<evidence type="ECO:0000313" key="1">
    <source>
        <dbReference type="EMBL" id="JAD25975.1"/>
    </source>
</evidence>
<dbReference type="EMBL" id="GBRH01271920">
    <property type="protein sequence ID" value="JAD25975.1"/>
    <property type="molecule type" value="Transcribed_RNA"/>
</dbReference>
<protein>
    <submittedName>
        <fullName evidence="1">Uncharacterized protein</fullName>
    </submittedName>
</protein>
<dbReference type="AlphaFoldDB" id="A0A0A8YKP4"/>
<reference evidence="1" key="2">
    <citation type="journal article" date="2015" name="Data Brief">
        <title>Shoot transcriptome of the giant reed, Arundo donax.</title>
        <authorList>
            <person name="Barrero R.A."/>
            <person name="Guerrero F.D."/>
            <person name="Moolhuijzen P."/>
            <person name="Goolsby J.A."/>
            <person name="Tidwell J."/>
            <person name="Bellgard S.E."/>
            <person name="Bellgard M.I."/>
        </authorList>
    </citation>
    <scope>NUCLEOTIDE SEQUENCE</scope>
    <source>
        <tissue evidence="1">Shoot tissue taken approximately 20 cm above the soil surface</tissue>
    </source>
</reference>
<name>A0A0A8YKP4_ARUDO</name>
<reference evidence="1" key="1">
    <citation type="submission" date="2014-09" db="EMBL/GenBank/DDBJ databases">
        <authorList>
            <person name="Magalhaes I.L.F."/>
            <person name="Oliveira U."/>
            <person name="Santos F.R."/>
            <person name="Vidigal T.H.D.A."/>
            <person name="Brescovit A.D."/>
            <person name="Santos A.J."/>
        </authorList>
    </citation>
    <scope>NUCLEOTIDE SEQUENCE</scope>
    <source>
        <tissue evidence="1">Shoot tissue taken approximately 20 cm above the soil surface</tissue>
    </source>
</reference>